<organism evidence="1 2">
    <name type="scientific">Mordavella massiliensis</name>
    <dbReference type="NCBI Taxonomy" id="1871024"/>
    <lineage>
        <taxon>Bacteria</taxon>
        <taxon>Bacillati</taxon>
        <taxon>Bacillota</taxon>
        <taxon>Clostridia</taxon>
        <taxon>Eubacteriales</taxon>
        <taxon>Clostridiaceae</taxon>
        <taxon>Mordavella</taxon>
    </lineage>
</organism>
<protein>
    <submittedName>
        <fullName evidence="1">Uncharacterized protein</fullName>
    </submittedName>
</protein>
<proteinExistence type="predicted"/>
<comment type="caution">
    <text evidence="1">The sequence shown here is derived from an EMBL/GenBank/DDBJ whole genome shotgun (WGS) entry which is preliminary data.</text>
</comment>
<evidence type="ECO:0000313" key="2">
    <source>
        <dbReference type="Proteomes" id="UP000713880"/>
    </source>
</evidence>
<gene>
    <name evidence="1" type="ORF">H6A13_10460</name>
</gene>
<dbReference type="Proteomes" id="UP000713880">
    <property type="component" value="Unassembled WGS sequence"/>
</dbReference>
<name>A0A938X3J1_9CLOT</name>
<dbReference type="AlphaFoldDB" id="A0A938X3J1"/>
<reference evidence="1" key="1">
    <citation type="submission" date="2020-08" db="EMBL/GenBank/DDBJ databases">
        <authorList>
            <person name="Cejkova D."/>
            <person name="Kubasova T."/>
            <person name="Jahodarova E."/>
            <person name="Rychlik I."/>
        </authorList>
    </citation>
    <scope>NUCLEOTIDE SEQUENCE</scope>
    <source>
        <strain evidence="1">An420c</strain>
    </source>
</reference>
<sequence>MGMYRGKDDLGIISLNNWYVLDMGVGKDTDETISGQNSSRITATGEGGCIFHVDLNQARRISEVRIEYGEENYFDADKVRGYLCQTCLDKLLDVIDGYGDAECPIGLCMIDFQTQELYSLQEQYVTYYIRDYYVKIESGEEKIVTAVYAPIK</sequence>
<accession>A0A938X3J1</accession>
<reference evidence="1" key="2">
    <citation type="journal article" date="2021" name="Sci. Rep.">
        <title>The distribution of antibiotic resistance genes in chicken gut microbiota commensals.</title>
        <authorList>
            <person name="Juricova H."/>
            <person name="Matiasovicova J."/>
            <person name="Kubasova T."/>
            <person name="Cejkova D."/>
            <person name="Rychlik I."/>
        </authorList>
    </citation>
    <scope>NUCLEOTIDE SEQUENCE</scope>
    <source>
        <strain evidence="1">An420c</strain>
    </source>
</reference>
<evidence type="ECO:0000313" key="1">
    <source>
        <dbReference type="EMBL" id="MBM6827509.1"/>
    </source>
</evidence>
<keyword evidence="2" id="KW-1185">Reference proteome</keyword>
<dbReference type="EMBL" id="JACJLV010000039">
    <property type="protein sequence ID" value="MBM6827509.1"/>
    <property type="molecule type" value="Genomic_DNA"/>
</dbReference>